<organism evidence="1 2">
    <name type="scientific">Blastochloris viridis</name>
    <name type="common">Rhodopseudomonas viridis</name>
    <dbReference type="NCBI Taxonomy" id="1079"/>
    <lineage>
        <taxon>Bacteria</taxon>
        <taxon>Pseudomonadati</taxon>
        <taxon>Pseudomonadota</taxon>
        <taxon>Alphaproteobacteria</taxon>
        <taxon>Hyphomicrobiales</taxon>
        <taxon>Blastochloridaceae</taxon>
        <taxon>Blastochloris</taxon>
    </lineage>
</organism>
<protein>
    <submittedName>
        <fullName evidence="1">Uncharacterized protein</fullName>
    </submittedName>
</protein>
<reference evidence="1 2" key="1">
    <citation type="journal article" date="2017" name="Nat. Commun.">
        <title>In situ click chemistry generation of cyclooxygenase-2 inhibitors.</title>
        <authorList>
            <person name="Bhardwaj A."/>
            <person name="Kaur J."/>
            <person name="Wuest M."/>
            <person name="Wuest F."/>
        </authorList>
    </citation>
    <scope>NUCLEOTIDE SEQUENCE [LARGE SCALE GENOMIC DNA]</scope>
    <source>
        <strain evidence="1">S2_018_000_R2_106</strain>
    </source>
</reference>
<dbReference type="EMBL" id="VAFM01000002">
    <property type="protein sequence ID" value="TKW60627.1"/>
    <property type="molecule type" value="Genomic_DNA"/>
</dbReference>
<sequence>MDRYITESRKIIENDFGEGMKNCHYRAIFCSSRLPVLRSHIDRFETDVKRSYDFLQYDINTLEASASVKTHLREAVAAGRAKSYPQFEAFFEVEREIYTKMGEILALLQRNMLRFDLASERLVFDDPTTADGYNALVDELIALAEKEKIVLKTLIAEEGETESQ</sequence>
<evidence type="ECO:0000313" key="1">
    <source>
        <dbReference type="EMBL" id="TKW60627.1"/>
    </source>
</evidence>
<accession>A0A6N4R8Y6</accession>
<gene>
    <name evidence="1" type="ORF">DI628_06920</name>
</gene>
<comment type="caution">
    <text evidence="1">The sequence shown here is derived from an EMBL/GenBank/DDBJ whole genome shotgun (WGS) entry which is preliminary data.</text>
</comment>
<evidence type="ECO:0000313" key="2">
    <source>
        <dbReference type="Proteomes" id="UP000320948"/>
    </source>
</evidence>
<dbReference type="AlphaFoldDB" id="A0A6N4R8Y6"/>
<dbReference type="Proteomes" id="UP000320948">
    <property type="component" value="Unassembled WGS sequence"/>
</dbReference>
<name>A0A6N4R8Y6_BLAVI</name>
<proteinExistence type="predicted"/>